<dbReference type="PATRIC" id="fig|322095.3.peg.249"/>
<comment type="caution">
    <text evidence="1">The sequence shown here is derived from an EMBL/GenBank/DDBJ whole genome shotgun (WGS) entry which is preliminary data.</text>
</comment>
<evidence type="ECO:0000313" key="2">
    <source>
        <dbReference type="Proteomes" id="UP000070224"/>
    </source>
</evidence>
<dbReference type="EMBL" id="LSDK01000019">
    <property type="protein sequence ID" value="KXB78221.1"/>
    <property type="molecule type" value="Genomic_DNA"/>
</dbReference>
<keyword evidence="2" id="KW-1185">Reference proteome</keyword>
<accession>A0A134BE68</accession>
<gene>
    <name evidence="1" type="ORF">HMPREF3185_00251</name>
</gene>
<dbReference type="Proteomes" id="UP000070224">
    <property type="component" value="Unassembled WGS sequence"/>
</dbReference>
<dbReference type="AlphaFoldDB" id="A0A134BE68"/>
<reference evidence="2" key="1">
    <citation type="submission" date="2016-01" db="EMBL/GenBank/DDBJ databases">
        <authorList>
            <person name="Mitreva M."/>
            <person name="Pepin K.H."/>
            <person name="Mihindukulasuriya K.A."/>
            <person name="Fulton R."/>
            <person name="Fronick C."/>
            <person name="O'Laughlin M."/>
            <person name="Miner T."/>
            <person name="Herter B."/>
            <person name="Rosa B.A."/>
            <person name="Cordes M."/>
            <person name="Tomlinson C."/>
            <person name="Wollam A."/>
            <person name="Palsikar V.B."/>
            <person name="Mardis E.R."/>
            <person name="Wilson R.K."/>
        </authorList>
    </citation>
    <scope>NUCLEOTIDE SEQUENCE [LARGE SCALE GENOMIC DNA]</scope>
    <source>
        <strain evidence="2">KA00683</strain>
    </source>
</reference>
<protein>
    <submittedName>
        <fullName evidence="1">Uncharacterized protein</fullName>
    </submittedName>
</protein>
<evidence type="ECO:0000313" key="1">
    <source>
        <dbReference type="EMBL" id="KXB78221.1"/>
    </source>
</evidence>
<proteinExistence type="predicted"/>
<name>A0A134BE68_9PORP</name>
<organism evidence="1 2">
    <name type="scientific">Porphyromonas somerae</name>
    <dbReference type="NCBI Taxonomy" id="322095"/>
    <lineage>
        <taxon>Bacteria</taxon>
        <taxon>Pseudomonadati</taxon>
        <taxon>Bacteroidota</taxon>
        <taxon>Bacteroidia</taxon>
        <taxon>Bacteroidales</taxon>
        <taxon>Porphyromonadaceae</taxon>
        <taxon>Porphyromonas</taxon>
    </lineage>
</organism>
<sequence>MTYIGSYRSTIGDEYAVIVVWRIDLLSLLLFSDHFILASSKKQADRWSTNTLQQNMTPRGATA</sequence>
<dbReference type="STRING" id="322095.HMPREF3185_00251"/>